<dbReference type="InterPro" id="IPR020588">
    <property type="entry name" value="RecA_ATP-bd"/>
</dbReference>
<keyword evidence="4" id="KW-0238">DNA-binding</keyword>
<dbReference type="GO" id="GO:0140664">
    <property type="term" value="F:ATP-dependent DNA damage sensor activity"/>
    <property type="evidence" value="ECO:0007669"/>
    <property type="project" value="InterPro"/>
</dbReference>
<comment type="caution">
    <text evidence="10">The sequence shown here is derived from an EMBL/GenBank/DDBJ whole genome shotgun (WGS) entry which is preliminary data.</text>
</comment>
<dbReference type="EMBL" id="PKMF04000318">
    <property type="protein sequence ID" value="KAK7837898.1"/>
    <property type="molecule type" value="Genomic_DNA"/>
</dbReference>
<evidence type="ECO:0000256" key="6">
    <source>
        <dbReference type="RuleBase" id="RU003422"/>
    </source>
</evidence>
<dbReference type="InterPro" id="IPR013765">
    <property type="entry name" value="DNA_recomb/repair_RecA"/>
</dbReference>
<dbReference type="InterPro" id="IPR027417">
    <property type="entry name" value="P-loop_NTPase"/>
</dbReference>
<dbReference type="PRINTS" id="PR00142">
    <property type="entry name" value="RECA"/>
</dbReference>
<reference evidence="10 11" key="1">
    <citation type="journal article" date="2018" name="Sci. Data">
        <title>The draft genome sequence of cork oak.</title>
        <authorList>
            <person name="Ramos A.M."/>
            <person name="Usie A."/>
            <person name="Barbosa P."/>
            <person name="Barros P.M."/>
            <person name="Capote T."/>
            <person name="Chaves I."/>
            <person name="Simoes F."/>
            <person name="Abreu I."/>
            <person name="Carrasquinho I."/>
            <person name="Faro C."/>
            <person name="Guimaraes J.B."/>
            <person name="Mendonca D."/>
            <person name="Nobrega F."/>
            <person name="Rodrigues L."/>
            <person name="Saibo N.J.M."/>
            <person name="Varela M.C."/>
            <person name="Egas C."/>
            <person name="Matos J."/>
            <person name="Miguel C.M."/>
            <person name="Oliveira M.M."/>
            <person name="Ricardo C.P."/>
            <person name="Goncalves S."/>
        </authorList>
    </citation>
    <scope>NUCLEOTIDE SEQUENCE [LARGE SCALE GENOMIC DNA]</scope>
    <source>
        <strain evidence="11">cv. HL8</strain>
    </source>
</reference>
<dbReference type="Proteomes" id="UP000237347">
    <property type="component" value="Unassembled WGS sequence"/>
</dbReference>
<dbReference type="SUPFAM" id="SSF52540">
    <property type="entry name" value="P-loop containing nucleoside triphosphate hydrolases"/>
    <property type="match status" value="1"/>
</dbReference>
<dbReference type="GO" id="GO:0006281">
    <property type="term" value="P:DNA repair"/>
    <property type="evidence" value="ECO:0007669"/>
    <property type="project" value="InterPro"/>
</dbReference>
<evidence type="ECO:0000259" key="9">
    <source>
        <dbReference type="PROSITE" id="PS50163"/>
    </source>
</evidence>
<dbReference type="InterPro" id="IPR020587">
    <property type="entry name" value="RecA_monomer-monomer_interface"/>
</dbReference>
<evidence type="ECO:0000313" key="11">
    <source>
        <dbReference type="Proteomes" id="UP000237347"/>
    </source>
</evidence>
<keyword evidence="5" id="KW-0233">DNA recombination</keyword>
<dbReference type="PROSITE" id="PS50163">
    <property type="entry name" value="RECA_3"/>
    <property type="match status" value="1"/>
</dbReference>
<dbReference type="SUPFAM" id="SSF54752">
    <property type="entry name" value="RecA protein, C-terminal domain"/>
    <property type="match status" value="1"/>
</dbReference>
<dbReference type="GO" id="GO:0003697">
    <property type="term" value="F:single-stranded DNA binding"/>
    <property type="evidence" value="ECO:0007669"/>
    <property type="project" value="InterPro"/>
</dbReference>
<proteinExistence type="inferred from homology"/>
<sequence>MFGSGLILTVAVTVVFGRGCGFGDGFLAVDGIPYKNGFLYSFTNEPSLSQCLQQKSSPFHSTLLSPPAEVSEFECDELLDDIQATKKDTALRLALSRLASDFGRESMLSLQRFFSSRRALVISTGSLKLDIALGVGGLPKGRIVEIYGREASGKTTLALHIIKEAQKLGGYCAYLDVENAMDPSLVESMGINTENLLISRPSSAENLLSVVNTLTRSGAVDVIVVDSVAALVPQYELDHMIGSTFQDMQSRIMTQALRKINYSLCQSQTLIVFLNQVRSSPKSGQGFGLVDEVTCGGNALKFYAAVRMKMIRTGLLKAEEKVTGLGVCIQVVKNNLAPSMKKAELGIQFGRGFCCEAEVLELACEHGVIVREGSNYLIEGKLFGGKHEAEQFLVENDGILDKIVLILRRQLFEKRKENHGTKIFNNIGKI</sequence>
<feature type="domain" description="RecA family profile 1" evidence="8">
    <location>
        <begin position="118"/>
        <end position="277"/>
    </location>
</feature>
<dbReference type="PROSITE" id="PS00321">
    <property type="entry name" value="RECA_1"/>
    <property type="match status" value="1"/>
</dbReference>
<keyword evidence="11" id="KW-1185">Reference proteome</keyword>
<evidence type="ECO:0000256" key="3">
    <source>
        <dbReference type="ARBA" id="ARBA00022840"/>
    </source>
</evidence>
<dbReference type="PROSITE" id="PS50162">
    <property type="entry name" value="RECA_2"/>
    <property type="match status" value="1"/>
</dbReference>
<dbReference type="GO" id="GO:0005524">
    <property type="term" value="F:ATP binding"/>
    <property type="evidence" value="ECO:0007669"/>
    <property type="project" value="UniProtKB-KW"/>
</dbReference>
<evidence type="ECO:0000259" key="8">
    <source>
        <dbReference type="PROSITE" id="PS50162"/>
    </source>
</evidence>
<protein>
    <submittedName>
        <fullName evidence="10">Dna repair protein reca like protein 2</fullName>
    </submittedName>
</protein>
<dbReference type="InterPro" id="IPR049428">
    <property type="entry name" value="RecA-like_N"/>
</dbReference>
<accession>A0AAW0KH62</accession>
<feature type="domain" description="RecA family profile 2" evidence="9">
    <location>
        <begin position="284"/>
        <end position="358"/>
    </location>
</feature>
<evidence type="ECO:0000313" key="10">
    <source>
        <dbReference type="EMBL" id="KAK7837898.1"/>
    </source>
</evidence>
<dbReference type="NCBIfam" id="TIGR02012">
    <property type="entry name" value="tigrfam_recA"/>
    <property type="match status" value="1"/>
</dbReference>
<evidence type="ECO:0000256" key="7">
    <source>
        <dbReference type="SAM" id="SignalP"/>
    </source>
</evidence>
<keyword evidence="2 6" id="KW-0547">Nucleotide-binding</keyword>
<dbReference type="AlphaFoldDB" id="A0AAW0KH62"/>
<dbReference type="Pfam" id="PF00154">
    <property type="entry name" value="RecA_N"/>
    <property type="match status" value="1"/>
</dbReference>
<dbReference type="InterPro" id="IPR023400">
    <property type="entry name" value="RecA_C_sf"/>
</dbReference>
<evidence type="ECO:0000256" key="2">
    <source>
        <dbReference type="ARBA" id="ARBA00022741"/>
    </source>
</evidence>
<keyword evidence="7" id="KW-0732">Signal</keyword>
<dbReference type="PANTHER" id="PTHR45900:SF4">
    <property type="entry name" value="DNA REPAIR PROTEIN RECA HOMOLOG 2, MITOCHONDRIAL"/>
    <property type="match status" value="1"/>
</dbReference>
<evidence type="ECO:0000256" key="4">
    <source>
        <dbReference type="ARBA" id="ARBA00023125"/>
    </source>
</evidence>
<name>A0AAW0KH62_QUESU</name>
<dbReference type="GO" id="GO:0006310">
    <property type="term" value="P:DNA recombination"/>
    <property type="evidence" value="ECO:0007669"/>
    <property type="project" value="UniProtKB-KW"/>
</dbReference>
<organism evidence="10 11">
    <name type="scientific">Quercus suber</name>
    <name type="common">Cork oak</name>
    <dbReference type="NCBI Taxonomy" id="58331"/>
    <lineage>
        <taxon>Eukaryota</taxon>
        <taxon>Viridiplantae</taxon>
        <taxon>Streptophyta</taxon>
        <taxon>Embryophyta</taxon>
        <taxon>Tracheophyta</taxon>
        <taxon>Spermatophyta</taxon>
        <taxon>Magnoliopsida</taxon>
        <taxon>eudicotyledons</taxon>
        <taxon>Gunneridae</taxon>
        <taxon>Pentapetalae</taxon>
        <taxon>rosids</taxon>
        <taxon>fabids</taxon>
        <taxon>Fagales</taxon>
        <taxon>Fagaceae</taxon>
        <taxon>Quercus</taxon>
    </lineage>
</organism>
<keyword evidence="3 6" id="KW-0067">ATP-binding</keyword>
<dbReference type="CDD" id="cd00983">
    <property type="entry name" value="RecA"/>
    <property type="match status" value="1"/>
</dbReference>
<evidence type="ECO:0000256" key="5">
    <source>
        <dbReference type="ARBA" id="ARBA00023172"/>
    </source>
</evidence>
<feature type="chain" id="PRO_5043934310" evidence="7">
    <location>
        <begin position="18"/>
        <end position="430"/>
    </location>
</feature>
<dbReference type="Gene3D" id="3.40.50.300">
    <property type="entry name" value="P-loop containing nucleotide triphosphate hydrolases"/>
    <property type="match status" value="1"/>
</dbReference>
<feature type="signal peptide" evidence="7">
    <location>
        <begin position="1"/>
        <end position="17"/>
    </location>
</feature>
<comment type="similarity">
    <text evidence="1 6">Belongs to the RecA family.</text>
</comment>
<dbReference type="PANTHER" id="PTHR45900">
    <property type="entry name" value="RECA"/>
    <property type="match status" value="1"/>
</dbReference>
<gene>
    <name evidence="10" type="ORF">CFP56_020618</name>
</gene>
<dbReference type="InterPro" id="IPR020584">
    <property type="entry name" value="DNA_recomb/repair_RecA_CS"/>
</dbReference>
<evidence type="ECO:0000256" key="1">
    <source>
        <dbReference type="ARBA" id="ARBA00009391"/>
    </source>
</evidence>